<evidence type="ECO:0000259" key="2">
    <source>
        <dbReference type="Pfam" id="PF02481"/>
    </source>
</evidence>
<dbReference type="InterPro" id="IPR057666">
    <property type="entry name" value="DrpA_SLOG"/>
</dbReference>
<evidence type="ECO:0000256" key="1">
    <source>
        <dbReference type="ARBA" id="ARBA00006525"/>
    </source>
</evidence>
<dbReference type="Pfam" id="PF21102">
    <property type="entry name" value="DprA_N"/>
    <property type="match status" value="1"/>
</dbReference>
<dbReference type="RefSeq" id="WP_092861736.1">
    <property type="nucleotide sequence ID" value="NZ_FOQH01000008.1"/>
</dbReference>
<evidence type="ECO:0000313" key="5">
    <source>
        <dbReference type="Proteomes" id="UP000199377"/>
    </source>
</evidence>
<organism evidence="4 5">
    <name type="scientific">Albimonas pacifica</name>
    <dbReference type="NCBI Taxonomy" id="1114924"/>
    <lineage>
        <taxon>Bacteria</taxon>
        <taxon>Pseudomonadati</taxon>
        <taxon>Pseudomonadota</taxon>
        <taxon>Alphaproteobacteria</taxon>
        <taxon>Rhodobacterales</taxon>
        <taxon>Paracoccaceae</taxon>
        <taxon>Albimonas</taxon>
    </lineage>
</organism>
<dbReference type="AlphaFoldDB" id="A0A1I3JPE3"/>
<dbReference type="Pfam" id="PF17782">
    <property type="entry name" value="WHD_DprA"/>
    <property type="match status" value="1"/>
</dbReference>
<evidence type="ECO:0000259" key="3">
    <source>
        <dbReference type="Pfam" id="PF17782"/>
    </source>
</evidence>
<dbReference type="NCBIfam" id="TIGR00732">
    <property type="entry name" value="dprA"/>
    <property type="match status" value="1"/>
</dbReference>
<dbReference type="STRING" id="1114924.SAMN05216258_10896"/>
<sequence length="405" mass="41395">MQARLDLKRPEPVAVPKPSQAEALDALRLARSRNVGPSTWVRLVRRFGSPARALEALPDLAGRGGAAGVTVASIGQAEREVEAGAAAGATLLVWGRAGYPAALARIPDPPPVLWVRGDPAALSRPSIAIVGARNASAVGLRMARALAADLGRQCLWTVSGLARGVDGAAHDAALSVADEGGGTVAAVAGCVRDVYPSDHAALAERIAQAGAVVSEAPIGLAPQGRHFPRRNRVIAGLSRAVILIEAAARSGSLITADFALEQGREVLAVPGSPLDPRSEGGNALIRQGATLVRHVDDVIEALEAAASTVLDDPDAATGLPAPQAEAPGLAEPDAPFARSPLSAAPDDAALRARIRDLLGLAPVEEDELARLSGAPLSALADVLLELELAGRLDRRPGGLVALLPE</sequence>
<feature type="domain" description="DprA winged helix" evidence="3">
    <location>
        <begin position="342"/>
        <end position="398"/>
    </location>
</feature>
<gene>
    <name evidence="4" type="ORF">SAMN05216258_10896</name>
</gene>
<dbReference type="PANTHER" id="PTHR43022">
    <property type="entry name" value="PROTEIN SMF"/>
    <property type="match status" value="1"/>
</dbReference>
<dbReference type="EMBL" id="FOQH01000008">
    <property type="protein sequence ID" value="SFI62127.1"/>
    <property type="molecule type" value="Genomic_DNA"/>
</dbReference>
<evidence type="ECO:0000313" key="4">
    <source>
        <dbReference type="EMBL" id="SFI62127.1"/>
    </source>
</evidence>
<reference evidence="4 5" key="1">
    <citation type="submission" date="2016-10" db="EMBL/GenBank/DDBJ databases">
        <authorList>
            <person name="de Groot N.N."/>
        </authorList>
    </citation>
    <scope>NUCLEOTIDE SEQUENCE [LARGE SCALE GENOMIC DNA]</scope>
    <source>
        <strain evidence="4 5">CGMCC 1.11030</strain>
    </source>
</reference>
<dbReference type="SUPFAM" id="SSF102405">
    <property type="entry name" value="MCP/YpsA-like"/>
    <property type="match status" value="1"/>
</dbReference>
<dbReference type="InterPro" id="IPR036388">
    <property type="entry name" value="WH-like_DNA-bd_sf"/>
</dbReference>
<name>A0A1I3JPE3_9RHOB</name>
<feature type="domain" description="Smf/DprA SLOG" evidence="2">
    <location>
        <begin position="92"/>
        <end position="302"/>
    </location>
</feature>
<dbReference type="Gene3D" id="3.40.50.450">
    <property type="match status" value="1"/>
</dbReference>
<dbReference type="PANTHER" id="PTHR43022:SF1">
    <property type="entry name" value="PROTEIN SMF"/>
    <property type="match status" value="1"/>
</dbReference>
<protein>
    <submittedName>
        <fullName evidence="4">DNA processing protein</fullName>
    </submittedName>
</protein>
<dbReference type="InterPro" id="IPR003488">
    <property type="entry name" value="DprA"/>
</dbReference>
<proteinExistence type="inferred from homology"/>
<keyword evidence="5" id="KW-1185">Reference proteome</keyword>
<dbReference type="Pfam" id="PF02481">
    <property type="entry name" value="DNA_processg_A"/>
    <property type="match status" value="1"/>
</dbReference>
<dbReference type="Proteomes" id="UP000199377">
    <property type="component" value="Unassembled WGS sequence"/>
</dbReference>
<dbReference type="Gene3D" id="1.10.10.10">
    <property type="entry name" value="Winged helix-like DNA-binding domain superfamily/Winged helix DNA-binding domain"/>
    <property type="match status" value="1"/>
</dbReference>
<dbReference type="GO" id="GO:0009294">
    <property type="term" value="P:DNA-mediated transformation"/>
    <property type="evidence" value="ECO:0007669"/>
    <property type="project" value="InterPro"/>
</dbReference>
<comment type="similarity">
    <text evidence="1">Belongs to the DprA/Smf family.</text>
</comment>
<dbReference type="InterPro" id="IPR041614">
    <property type="entry name" value="DprA_WH"/>
</dbReference>
<dbReference type="OrthoDB" id="9785707at2"/>
<accession>A0A1I3JPE3</accession>